<accession>W0V3M5</accession>
<dbReference type="KEGG" id="jag:GJA_1825"/>
<protein>
    <submittedName>
        <fullName evidence="1">Uncharacterized protein</fullName>
    </submittedName>
</protein>
<organism evidence="1 2">
    <name type="scientific">Janthinobacterium agaricidamnosum NBRC 102515 = DSM 9628</name>
    <dbReference type="NCBI Taxonomy" id="1349767"/>
    <lineage>
        <taxon>Bacteria</taxon>
        <taxon>Pseudomonadati</taxon>
        <taxon>Pseudomonadota</taxon>
        <taxon>Betaproteobacteria</taxon>
        <taxon>Burkholderiales</taxon>
        <taxon>Oxalobacteraceae</taxon>
        <taxon>Janthinobacterium</taxon>
    </lineage>
</organism>
<gene>
    <name evidence="1" type="ORF">GJA_1825</name>
</gene>
<reference evidence="1 2" key="1">
    <citation type="journal article" date="2015" name="Genome Announc.">
        <title>Genome Sequence of Mushroom Soft-Rot Pathogen Janthinobacterium agaricidamnosum.</title>
        <authorList>
            <person name="Graupner K."/>
            <person name="Lackner G."/>
            <person name="Hertweck C."/>
        </authorList>
    </citation>
    <scope>NUCLEOTIDE SEQUENCE [LARGE SCALE GENOMIC DNA]</scope>
    <source>
        <strain evidence="2">NBRC 102515 / DSM 9628</strain>
    </source>
</reference>
<dbReference type="AlphaFoldDB" id="W0V3M5"/>
<evidence type="ECO:0000313" key="2">
    <source>
        <dbReference type="Proteomes" id="UP000027604"/>
    </source>
</evidence>
<dbReference type="EMBL" id="HG322949">
    <property type="protein sequence ID" value="CDG82461.1"/>
    <property type="molecule type" value="Genomic_DNA"/>
</dbReference>
<dbReference type="Proteomes" id="UP000027604">
    <property type="component" value="Chromosome I"/>
</dbReference>
<dbReference type="STRING" id="1349767.GJA_1825"/>
<proteinExistence type="predicted"/>
<keyword evidence="2" id="KW-1185">Reference proteome</keyword>
<name>W0V3M5_9BURK</name>
<evidence type="ECO:0000313" key="1">
    <source>
        <dbReference type="EMBL" id="CDG82461.1"/>
    </source>
</evidence>
<sequence length="45" mass="5051">MQRYAQSNENDSCYYLIGLVSSPPFPDEAAIVLQRYLQSSAHTDA</sequence>
<dbReference type="HOGENOM" id="CLU_3200819_0_0_4"/>